<name>F6QVX4_CIOIN</name>
<evidence type="ECO:0000313" key="2">
    <source>
        <dbReference type="Proteomes" id="UP000008144"/>
    </source>
</evidence>
<accession>F6QVX4</accession>
<protein>
    <submittedName>
        <fullName evidence="1">Uncharacterized protein</fullName>
    </submittedName>
</protein>
<dbReference type="HOGENOM" id="CLU_2605334_0_0_1"/>
<keyword evidence="2" id="KW-1185">Reference proteome</keyword>
<reference evidence="2" key="1">
    <citation type="journal article" date="2002" name="Science">
        <title>The draft genome of Ciona intestinalis: insights into chordate and vertebrate origins.</title>
        <authorList>
            <person name="Dehal P."/>
            <person name="Satou Y."/>
            <person name="Campbell R.K."/>
            <person name="Chapman J."/>
            <person name="Degnan B."/>
            <person name="De Tomaso A."/>
            <person name="Davidson B."/>
            <person name="Di Gregorio A."/>
            <person name="Gelpke M."/>
            <person name="Goodstein D.M."/>
            <person name="Harafuji N."/>
            <person name="Hastings K.E."/>
            <person name="Ho I."/>
            <person name="Hotta K."/>
            <person name="Huang W."/>
            <person name="Kawashima T."/>
            <person name="Lemaire P."/>
            <person name="Martinez D."/>
            <person name="Meinertzhagen I.A."/>
            <person name="Necula S."/>
            <person name="Nonaka M."/>
            <person name="Putnam N."/>
            <person name="Rash S."/>
            <person name="Saiga H."/>
            <person name="Satake M."/>
            <person name="Terry A."/>
            <person name="Yamada L."/>
            <person name="Wang H.G."/>
            <person name="Awazu S."/>
            <person name="Azumi K."/>
            <person name="Boore J."/>
            <person name="Branno M."/>
            <person name="Chin-Bow S."/>
            <person name="DeSantis R."/>
            <person name="Doyle S."/>
            <person name="Francino P."/>
            <person name="Keys D.N."/>
            <person name="Haga S."/>
            <person name="Hayashi H."/>
            <person name="Hino K."/>
            <person name="Imai K.S."/>
            <person name="Inaba K."/>
            <person name="Kano S."/>
            <person name="Kobayashi K."/>
            <person name="Kobayashi M."/>
            <person name="Lee B.I."/>
            <person name="Makabe K.W."/>
            <person name="Manohar C."/>
            <person name="Matassi G."/>
            <person name="Medina M."/>
            <person name="Mochizuki Y."/>
            <person name="Mount S."/>
            <person name="Morishita T."/>
            <person name="Miura S."/>
            <person name="Nakayama A."/>
            <person name="Nishizaka S."/>
            <person name="Nomoto H."/>
            <person name="Ohta F."/>
            <person name="Oishi K."/>
            <person name="Rigoutsos I."/>
            <person name="Sano M."/>
            <person name="Sasaki A."/>
            <person name="Sasakura Y."/>
            <person name="Shoguchi E."/>
            <person name="Shin-i T."/>
            <person name="Spagnuolo A."/>
            <person name="Stainier D."/>
            <person name="Suzuki M.M."/>
            <person name="Tassy O."/>
            <person name="Takatori N."/>
            <person name="Tokuoka M."/>
            <person name="Yagi K."/>
            <person name="Yoshizaki F."/>
            <person name="Wada S."/>
            <person name="Zhang C."/>
            <person name="Hyatt P.D."/>
            <person name="Larimer F."/>
            <person name="Detter C."/>
            <person name="Doggett N."/>
            <person name="Glavina T."/>
            <person name="Hawkins T."/>
            <person name="Richardson P."/>
            <person name="Lucas S."/>
            <person name="Kohara Y."/>
            <person name="Levine M."/>
            <person name="Satoh N."/>
            <person name="Rokhsar D.S."/>
        </authorList>
    </citation>
    <scope>NUCLEOTIDE SEQUENCE [LARGE SCALE GENOMIC DNA]</scope>
</reference>
<organism evidence="1 2">
    <name type="scientific">Ciona intestinalis</name>
    <name type="common">Transparent sea squirt</name>
    <name type="synonym">Ascidia intestinalis</name>
    <dbReference type="NCBI Taxonomy" id="7719"/>
    <lineage>
        <taxon>Eukaryota</taxon>
        <taxon>Metazoa</taxon>
        <taxon>Chordata</taxon>
        <taxon>Tunicata</taxon>
        <taxon>Ascidiacea</taxon>
        <taxon>Phlebobranchia</taxon>
        <taxon>Cionidae</taxon>
        <taxon>Ciona</taxon>
    </lineage>
</organism>
<reference evidence="1" key="2">
    <citation type="submission" date="2025-08" db="UniProtKB">
        <authorList>
            <consortium name="Ensembl"/>
        </authorList>
    </citation>
    <scope>IDENTIFICATION</scope>
</reference>
<dbReference type="AlphaFoldDB" id="F6QVX4"/>
<reference evidence="1" key="3">
    <citation type="submission" date="2025-09" db="UniProtKB">
        <authorList>
            <consortium name="Ensembl"/>
        </authorList>
    </citation>
    <scope>IDENTIFICATION</scope>
</reference>
<sequence>MVLTAEEILLLTTQQQLTLRRVIQLNTQRSTCMEPGQTQAFVKFISTLDTESAGIHVFPLLCCDERGELQQVLQPIQLA</sequence>
<proteinExistence type="predicted"/>
<dbReference type="InParanoid" id="F6QVX4"/>
<dbReference type="Ensembl" id="ENSCINT00000001566.3">
    <property type="protein sequence ID" value="ENSCINP00000001566.3"/>
    <property type="gene ID" value="ENSCING00000000867.3"/>
</dbReference>
<evidence type="ECO:0000313" key="1">
    <source>
        <dbReference type="Ensembl" id="ENSCINP00000001566.3"/>
    </source>
</evidence>
<dbReference type="Proteomes" id="UP000008144">
    <property type="component" value="Unassembled WGS sequence"/>
</dbReference>